<evidence type="ECO:0000313" key="2">
    <source>
        <dbReference type="EMBL" id="ANH81342.1"/>
    </source>
</evidence>
<dbReference type="OrthoDB" id="9809364at2"/>
<keyword evidence="1" id="KW-0732">Signal</keyword>
<name>A0A1A9I3S2_9BACT</name>
<dbReference type="STRING" id="1176587.A8C56_10415"/>
<sequence length="131" mass="14877">MKIKRNLLPFLLFCLSVMEIPSVNAQLLFPDSGAPFLPDLVSTKNAEVKTNFNSTGTKMLWGGIDRIKGKKDPDIRELHKINDQWAPAQPANFNSDSSDSDPFFAPDDSGIYFFFRQDGWFWRRCSLLSSV</sequence>
<dbReference type="KEGG" id="nia:A8C56_10415"/>
<dbReference type="EMBL" id="CP015772">
    <property type="protein sequence ID" value="ANH81342.1"/>
    <property type="molecule type" value="Genomic_DNA"/>
</dbReference>
<proteinExistence type="predicted"/>
<organism evidence="2 3">
    <name type="scientific">Niabella ginsenosidivorans</name>
    <dbReference type="NCBI Taxonomy" id="1176587"/>
    <lineage>
        <taxon>Bacteria</taxon>
        <taxon>Pseudomonadati</taxon>
        <taxon>Bacteroidota</taxon>
        <taxon>Chitinophagia</taxon>
        <taxon>Chitinophagales</taxon>
        <taxon>Chitinophagaceae</taxon>
        <taxon>Niabella</taxon>
    </lineage>
</organism>
<feature type="chain" id="PRO_5008389807" evidence="1">
    <location>
        <begin position="26"/>
        <end position="131"/>
    </location>
</feature>
<gene>
    <name evidence="2" type="ORF">A8C56_10415</name>
</gene>
<dbReference type="RefSeq" id="WP_067755466.1">
    <property type="nucleotide sequence ID" value="NZ_CP015772.1"/>
</dbReference>
<accession>A0A1A9I3S2</accession>
<reference evidence="2 3" key="1">
    <citation type="submission" date="2016-05" db="EMBL/GenBank/DDBJ databases">
        <title>Niabella ginsenosidivorans BS26 whole genome sequencing.</title>
        <authorList>
            <person name="Im W.T."/>
            <person name="Siddiqi M.Z."/>
        </authorList>
    </citation>
    <scope>NUCLEOTIDE SEQUENCE [LARGE SCALE GENOMIC DNA]</scope>
    <source>
        <strain evidence="2 3">BS26</strain>
    </source>
</reference>
<evidence type="ECO:0000313" key="3">
    <source>
        <dbReference type="Proteomes" id="UP000077667"/>
    </source>
</evidence>
<dbReference type="Proteomes" id="UP000077667">
    <property type="component" value="Chromosome"/>
</dbReference>
<feature type="signal peptide" evidence="1">
    <location>
        <begin position="1"/>
        <end position="25"/>
    </location>
</feature>
<protein>
    <submittedName>
        <fullName evidence="2">Uncharacterized protein</fullName>
    </submittedName>
</protein>
<keyword evidence="3" id="KW-1185">Reference proteome</keyword>
<dbReference type="AlphaFoldDB" id="A0A1A9I3S2"/>
<evidence type="ECO:0000256" key="1">
    <source>
        <dbReference type="SAM" id="SignalP"/>
    </source>
</evidence>